<name>A0A7W9AFM0_9SPHN</name>
<proteinExistence type="predicted"/>
<dbReference type="InterPro" id="IPR029058">
    <property type="entry name" value="AB_hydrolase_fold"/>
</dbReference>
<protein>
    <recommendedName>
        <fullName evidence="4">DUF3089 domain-containing protein</fullName>
    </recommendedName>
</protein>
<evidence type="ECO:0008006" key="4">
    <source>
        <dbReference type="Google" id="ProtNLM"/>
    </source>
</evidence>
<evidence type="ECO:0000256" key="1">
    <source>
        <dbReference type="SAM" id="SignalP"/>
    </source>
</evidence>
<dbReference type="Proteomes" id="UP000549617">
    <property type="component" value="Unassembled WGS sequence"/>
</dbReference>
<evidence type="ECO:0000313" key="3">
    <source>
        <dbReference type="Proteomes" id="UP000549617"/>
    </source>
</evidence>
<comment type="caution">
    <text evidence="2">The sequence shown here is derived from an EMBL/GenBank/DDBJ whole genome shotgun (WGS) entry which is preliminary data.</text>
</comment>
<gene>
    <name evidence="2" type="ORF">FHS49_000555</name>
</gene>
<dbReference type="EMBL" id="JACIJC010000001">
    <property type="protein sequence ID" value="MBB5684564.1"/>
    <property type="molecule type" value="Genomic_DNA"/>
</dbReference>
<dbReference type="InterPro" id="IPR021440">
    <property type="entry name" value="DUF3089"/>
</dbReference>
<organism evidence="2 3">
    <name type="scientific">Sphingobium boeckii</name>
    <dbReference type="NCBI Taxonomy" id="1082345"/>
    <lineage>
        <taxon>Bacteria</taxon>
        <taxon>Pseudomonadati</taxon>
        <taxon>Pseudomonadota</taxon>
        <taxon>Alphaproteobacteria</taxon>
        <taxon>Sphingomonadales</taxon>
        <taxon>Sphingomonadaceae</taxon>
        <taxon>Sphingobium</taxon>
    </lineage>
</organism>
<dbReference type="SUPFAM" id="SSF53474">
    <property type="entry name" value="alpha/beta-Hydrolases"/>
    <property type="match status" value="1"/>
</dbReference>
<accession>A0A7W9AFM0</accession>
<dbReference type="AlphaFoldDB" id="A0A7W9AFM0"/>
<sequence>MRKSLAAIALSCAIAASSSQAGIIDAMKIMKNNKPPAQPFDERRAPPRPNYRDLSNWVALPNTRDEADVAPLGVQPGDQARAAVDVFYVYPTVFFSQTDWNADVNDAAYRKQIEDTTIRSQASVFNACCKVYAPHYRQMTLGGYVKWSANSEAAVDLAYQDVRRAFEYYLDNYNNGRPFIIAGHSQGSRILRRLIEERIDAKPVAKRLVVAYLIGHWIEADWYRGLRDITPCQTASDVRCVISYSSFGEGRNATFQRLTLGKTSNYTPETIKRPYTCINPLSWTTGTGKAAKSLNMGAWVYGPGTRPRAPDVGMVSARCKDGALYVSKAAKIYEDLVIPFGNYHNVDYNLFYMNIRENALTRATAFMRQPR</sequence>
<dbReference type="Pfam" id="PF11288">
    <property type="entry name" value="DUF3089"/>
    <property type="match status" value="1"/>
</dbReference>
<dbReference type="RefSeq" id="WP_184014997.1">
    <property type="nucleotide sequence ID" value="NZ_JACIJC010000001.1"/>
</dbReference>
<feature type="chain" id="PRO_5031281420" description="DUF3089 domain-containing protein" evidence="1">
    <location>
        <begin position="22"/>
        <end position="371"/>
    </location>
</feature>
<keyword evidence="1" id="KW-0732">Signal</keyword>
<evidence type="ECO:0000313" key="2">
    <source>
        <dbReference type="EMBL" id="MBB5684564.1"/>
    </source>
</evidence>
<feature type="signal peptide" evidence="1">
    <location>
        <begin position="1"/>
        <end position="21"/>
    </location>
</feature>
<keyword evidence="3" id="KW-1185">Reference proteome</keyword>
<reference evidence="2 3" key="1">
    <citation type="submission" date="2020-08" db="EMBL/GenBank/DDBJ databases">
        <title>Genomic Encyclopedia of Type Strains, Phase IV (KMG-IV): sequencing the most valuable type-strain genomes for metagenomic binning, comparative biology and taxonomic classification.</title>
        <authorList>
            <person name="Goeker M."/>
        </authorList>
    </citation>
    <scope>NUCLEOTIDE SEQUENCE [LARGE SCALE GENOMIC DNA]</scope>
    <source>
        <strain evidence="2 3">DSM 25079</strain>
    </source>
</reference>